<evidence type="ECO:0000256" key="8">
    <source>
        <dbReference type="SAM" id="Phobius"/>
    </source>
</evidence>
<gene>
    <name evidence="9" type="ORF">PUP29_08100</name>
</gene>
<keyword evidence="3" id="KW-1003">Cell membrane</keyword>
<dbReference type="AlphaFoldDB" id="A0AAU8A5Z4"/>
<feature type="transmembrane region" description="Helical" evidence="8">
    <location>
        <begin position="303"/>
        <end position="321"/>
    </location>
</feature>
<feature type="transmembrane region" description="Helical" evidence="8">
    <location>
        <begin position="103"/>
        <end position="122"/>
    </location>
</feature>
<dbReference type="CDD" id="cd06579">
    <property type="entry name" value="TM_PBP1_transp_AraH_like"/>
    <property type="match status" value="1"/>
</dbReference>
<dbReference type="RefSeq" id="WP_079546344.1">
    <property type="nucleotide sequence ID" value="NZ_CP117826.1"/>
</dbReference>
<dbReference type="Pfam" id="PF02653">
    <property type="entry name" value="BPD_transp_2"/>
    <property type="match status" value="1"/>
</dbReference>
<keyword evidence="2" id="KW-0813">Transport</keyword>
<evidence type="ECO:0000256" key="7">
    <source>
        <dbReference type="ARBA" id="ARBA00023136"/>
    </source>
</evidence>
<name>A0AAU8A5Z4_9FIRM</name>
<evidence type="ECO:0000256" key="2">
    <source>
        <dbReference type="ARBA" id="ARBA00022448"/>
    </source>
</evidence>
<dbReference type="EMBL" id="CP117826">
    <property type="protein sequence ID" value="XCC61491.1"/>
    <property type="molecule type" value="Genomic_DNA"/>
</dbReference>
<comment type="subcellular location">
    <subcellularLocation>
        <location evidence="1">Cell membrane</location>
        <topology evidence="1">Multi-pass membrane protein</topology>
    </subcellularLocation>
</comment>
<dbReference type="PANTHER" id="PTHR32196">
    <property type="entry name" value="ABC TRANSPORTER PERMEASE PROTEIN YPHD-RELATED-RELATED"/>
    <property type="match status" value="1"/>
</dbReference>
<evidence type="ECO:0000256" key="5">
    <source>
        <dbReference type="ARBA" id="ARBA00022692"/>
    </source>
</evidence>
<dbReference type="PANTHER" id="PTHR32196:SF21">
    <property type="entry name" value="ABC TRANSPORTER PERMEASE PROTEIN YPHD-RELATED"/>
    <property type="match status" value="1"/>
</dbReference>
<feature type="transmembrane region" description="Helical" evidence="8">
    <location>
        <begin position="220"/>
        <end position="239"/>
    </location>
</feature>
<evidence type="ECO:0000256" key="4">
    <source>
        <dbReference type="ARBA" id="ARBA00022519"/>
    </source>
</evidence>
<evidence type="ECO:0000313" key="9">
    <source>
        <dbReference type="EMBL" id="XCC61491.1"/>
    </source>
</evidence>
<dbReference type="InterPro" id="IPR001851">
    <property type="entry name" value="ABC_transp_permease"/>
</dbReference>
<reference evidence="9" key="1">
    <citation type="submission" date="2023-02" db="EMBL/GenBank/DDBJ databases">
        <title>Gut commensal Christensenella minuta modulates host metabolism via a new class of secondary bile acids.</title>
        <authorList>
            <person name="Liu C."/>
        </authorList>
    </citation>
    <scope>NUCLEOTIDE SEQUENCE</scope>
    <source>
        <strain evidence="9">CA70</strain>
    </source>
</reference>
<sequence>MKETSISNKGRSGLGKFLIKYNTYIMLLVLIIICTSISTDFFTADNWINIGRQYSGTIIVCMGMLFVILTGGIDLSVGSIQALGSVMVAWVLTTQGWSMPLAILIPLAFGFGLGMVTGLLTAYAKMAPFIASLAMMTIARGLAFMISNGQPVATPENSIGQLGVGAVGGVLPYLVLLAAVVVVIFALLQRYTSFGRIVIAIGSNETAVRLAGISVKKQKMAVYAISGLCAALSGIIAASRTAIGTPIIGEGLELDAIAACVIGGASLAGGEGSCIKTVVGVLVLALISNIMNLLSVPSYPQDVIKGLIIIGSVLLQSFTAGRKEQSV</sequence>
<protein>
    <submittedName>
        <fullName evidence="9">ABC transporter permease</fullName>
    </submittedName>
</protein>
<feature type="transmembrane region" description="Helical" evidence="8">
    <location>
        <begin position="21"/>
        <end position="42"/>
    </location>
</feature>
<keyword evidence="7 8" id="KW-0472">Membrane</keyword>
<keyword evidence="4" id="KW-0997">Cell inner membrane</keyword>
<evidence type="ECO:0000256" key="1">
    <source>
        <dbReference type="ARBA" id="ARBA00004651"/>
    </source>
</evidence>
<organism evidence="9">
    <name type="scientific">Christensenella massiliensis</name>
    <dbReference type="NCBI Taxonomy" id="1805714"/>
    <lineage>
        <taxon>Bacteria</taxon>
        <taxon>Bacillati</taxon>
        <taxon>Bacillota</taxon>
        <taxon>Clostridia</taxon>
        <taxon>Christensenellales</taxon>
        <taxon>Christensenellaceae</taxon>
        <taxon>Christensenella</taxon>
    </lineage>
</organism>
<accession>A0AAU8A5Z4</accession>
<feature type="transmembrane region" description="Helical" evidence="8">
    <location>
        <begin position="277"/>
        <end position="297"/>
    </location>
</feature>
<dbReference type="GO" id="GO:0022857">
    <property type="term" value="F:transmembrane transporter activity"/>
    <property type="evidence" value="ECO:0007669"/>
    <property type="project" value="InterPro"/>
</dbReference>
<evidence type="ECO:0000256" key="3">
    <source>
        <dbReference type="ARBA" id="ARBA00022475"/>
    </source>
</evidence>
<feature type="transmembrane region" description="Helical" evidence="8">
    <location>
        <begin position="54"/>
        <end position="73"/>
    </location>
</feature>
<feature type="transmembrane region" description="Helical" evidence="8">
    <location>
        <begin position="166"/>
        <end position="188"/>
    </location>
</feature>
<proteinExistence type="predicted"/>
<keyword evidence="5 8" id="KW-0812">Transmembrane</keyword>
<keyword evidence="6 8" id="KW-1133">Transmembrane helix</keyword>
<evidence type="ECO:0000256" key="6">
    <source>
        <dbReference type="ARBA" id="ARBA00022989"/>
    </source>
</evidence>
<dbReference type="GO" id="GO:0005886">
    <property type="term" value="C:plasma membrane"/>
    <property type="evidence" value="ECO:0007669"/>
    <property type="project" value="UniProtKB-SubCell"/>
</dbReference>